<comment type="caution">
    <text evidence="1">The sequence shown here is derived from an EMBL/GenBank/DDBJ whole genome shotgun (WGS) entry which is preliminary data.</text>
</comment>
<sequence>MKRGTINLTTTELQTLAGMVPPGQLLNKITAAQQSVEISEEEAEQLLDLTASDQPSELFTKVTNFLLELRQQG</sequence>
<evidence type="ECO:0000313" key="1">
    <source>
        <dbReference type="EMBL" id="MCA9379490.1"/>
    </source>
</evidence>
<dbReference type="AlphaFoldDB" id="A0A955L0R4"/>
<proteinExistence type="predicted"/>
<dbReference type="Proteomes" id="UP000760819">
    <property type="component" value="Unassembled WGS sequence"/>
</dbReference>
<protein>
    <submittedName>
        <fullName evidence="1">Uncharacterized protein</fullName>
    </submittedName>
</protein>
<accession>A0A955L0R4</accession>
<name>A0A955L0R4_9BACT</name>
<reference evidence="1" key="2">
    <citation type="journal article" date="2021" name="Microbiome">
        <title>Successional dynamics and alternative stable states in a saline activated sludge microbial community over 9 years.</title>
        <authorList>
            <person name="Wang Y."/>
            <person name="Ye J."/>
            <person name="Ju F."/>
            <person name="Liu L."/>
            <person name="Boyd J.A."/>
            <person name="Deng Y."/>
            <person name="Parks D.H."/>
            <person name="Jiang X."/>
            <person name="Yin X."/>
            <person name="Woodcroft B.J."/>
            <person name="Tyson G.W."/>
            <person name="Hugenholtz P."/>
            <person name="Polz M.F."/>
            <person name="Zhang T."/>
        </authorList>
    </citation>
    <scope>NUCLEOTIDE SEQUENCE</scope>
    <source>
        <strain evidence="1">HKST-UBA12</strain>
    </source>
</reference>
<gene>
    <name evidence="1" type="ORF">KC640_03610</name>
</gene>
<dbReference type="EMBL" id="JAGQLI010000203">
    <property type="protein sequence ID" value="MCA9379490.1"/>
    <property type="molecule type" value="Genomic_DNA"/>
</dbReference>
<organism evidence="1 2">
    <name type="scientific">Candidatus Dojkabacteria bacterium</name>
    <dbReference type="NCBI Taxonomy" id="2099670"/>
    <lineage>
        <taxon>Bacteria</taxon>
        <taxon>Candidatus Dojkabacteria</taxon>
    </lineage>
</organism>
<reference evidence="1" key="1">
    <citation type="submission" date="2020-04" db="EMBL/GenBank/DDBJ databases">
        <authorList>
            <person name="Zhang T."/>
        </authorList>
    </citation>
    <scope>NUCLEOTIDE SEQUENCE</scope>
    <source>
        <strain evidence="1">HKST-UBA12</strain>
    </source>
</reference>
<evidence type="ECO:0000313" key="2">
    <source>
        <dbReference type="Proteomes" id="UP000760819"/>
    </source>
</evidence>